<evidence type="ECO:0000256" key="4">
    <source>
        <dbReference type="ARBA" id="ARBA00022559"/>
    </source>
</evidence>
<evidence type="ECO:0000313" key="14">
    <source>
        <dbReference type="EMBL" id="AAY89934.1"/>
    </source>
</evidence>
<comment type="catalytic activity">
    <reaction evidence="11">
        <text>a hydroperoxide + [thioredoxin]-dithiol = an alcohol + [thioredoxin]-disulfide + H2O</text>
        <dbReference type="Rhea" id="RHEA:62620"/>
        <dbReference type="Rhea" id="RHEA-COMP:10698"/>
        <dbReference type="Rhea" id="RHEA-COMP:10700"/>
        <dbReference type="ChEBI" id="CHEBI:15377"/>
        <dbReference type="ChEBI" id="CHEBI:29950"/>
        <dbReference type="ChEBI" id="CHEBI:30879"/>
        <dbReference type="ChEBI" id="CHEBI:35924"/>
        <dbReference type="ChEBI" id="CHEBI:50058"/>
        <dbReference type="EC" id="1.11.1.24"/>
    </reaction>
</comment>
<dbReference type="Gene3D" id="3.40.30.10">
    <property type="entry name" value="Glutaredoxin"/>
    <property type="match status" value="1"/>
</dbReference>
<evidence type="ECO:0000256" key="3">
    <source>
        <dbReference type="ARBA" id="ARBA00013017"/>
    </source>
</evidence>
<dbReference type="PANTHER" id="PTHR42801">
    <property type="entry name" value="THIOREDOXIN-DEPENDENT PEROXIDE REDUCTASE"/>
    <property type="match status" value="1"/>
</dbReference>
<evidence type="ECO:0000256" key="6">
    <source>
        <dbReference type="ARBA" id="ARBA00023002"/>
    </source>
</evidence>
<dbReference type="InterPro" id="IPR050924">
    <property type="entry name" value="Peroxiredoxin_BCP/PrxQ"/>
</dbReference>
<dbReference type="GO" id="GO:0045454">
    <property type="term" value="P:cell redox homeostasis"/>
    <property type="evidence" value="ECO:0007669"/>
    <property type="project" value="TreeGrafter"/>
</dbReference>
<comment type="function">
    <text evidence="1">Thiol-specific peroxidase that catalyzes the reduction of hydrogen peroxide and organic hydroperoxides to water and alcohols, respectively. Plays a role in cell protection against oxidative stress by detoxifying peroxides and as sensor of hydrogen peroxide-mediated signaling events.</text>
</comment>
<keyword evidence="7" id="KW-1015">Disulfide bond</keyword>
<dbReference type="GO" id="GO:0034599">
    <property type="term" value="P:cellular response to oxidative stress"/>
    <property type="evidence" value="ECO:0007669"/>
    <property type="project" value="TreeGrafter"/>
</dbReference>
<evidence type="ECO:0000259" key="13">
    <source>
        <dbReference type="PROSITE" id="PS51352"/>
    </source>
</evidence>
<keyword evidence="6" id="KW-0560">Oxidoreductase</keyword>
<dbReference type="Pfam" id="PF00578">
    <property type="entry name" value="AhpC-TSA"/>
    <property type="match status" value="1"/>
</dbReference>
<evidence type="ECO:0000256" key="8">
    <source>
        <dbReference type="ARBA" id="ARBA00023284"/>
    </source>
</evidence>
<reference evidence="14" key="1">
    <citation type="journal article" date="2005" name="PLoS Biol.">
        <title>New insights into metabolic properties of marine bacteria encoding proteorhodopsins.</title>
        <authorList>
            <person name="Sabehi G."/>
            <person name="Loy A."/>
            <person name="Jung K.H."/>
            <person name="Partha R."/>
            <person name="Spudich J.L."/>
            <person name="Isaacson T."/>
            <person name="Hirschberg J."/>
            <person name="Wagner M."/>
            <person name="Beja O."/>
        </authorList>
    </citation>
    <scope>NUCLEOTIDE SEQUENCE</scope>
</reference>
<dbReference type="InterPro" id="IPR013766">
    <property type="entry name" value="Thioredoxin_domain"/>
</dbReference>
<evidence type="ECO:0000256" key="5">
    <source>
        <dbReference type="ARBA" id="ARBA00022862"/>
    </source>
</evidence>
<keyword evidence="8" id="KW-0676">Redox-active center</keyword>
<feature type="active site" description="Cysteine sulfenic acid (-SOH) intermediate; for peroxidase activity" evidence="12">
    <location>
        <position position="46"/>
    </location>
</feature>
<dbReference type="FunFam" id="3.40.30.10:FF:000007">
    <property type="entry name" value="Thioredoxin-dependent thiol peroxidase"/>
    <property type="match status" value="1"/>
</dbReference>
<evidence type="ECO:0000256" key="12">
    <source>
        <dbReference type="PIRSR" id="PIRSR000239-1"/>
    </source>
</evidence>
<evidence type="ECO:0000256" key="10">
    <source>
        <dbReference type="ARBA" id="ARBA00038489"/>
    </source>
</evidence>
<comment type="subunit">
    <text evidence="2">Monomer.</text>
</comment>
<dbReference type="CDD" id="cd03017">
    <property type="entry name" value="PRX_BCP"/>
    <property type="match status" value="1"/>
</dbReference>
<organism evidence="14">
    <name type="scientific">uncultured bacterium BAC13K9BAC</name>
    <dbReference type="NCBI Taxonomy" id="332979"/>
    <lineage>
        <taxon>Bacteria</taxon>
        <taxon>environmental samples</taxon>
    </lineage>
</organism>
<dbReference type="EMBL" id="DQ068067">
    <property type="protein sequence ID" value="AAY89934.1"/>
    <property type="molecule type" value="Genomic_DNA"/>
</dbReference>
<dbReference type="AlphaFoldDB" id="Q4JN63"/>
<dbReference type="PIRSF" id="PIRSF000239">
    <property type="entry name" value="AHPC"/>
    <property type="match status" value="1"/>
</dbReference>
<protein>
    <recommendedName>
        <fullName evidence="3">thioredoxin-dependent peroxiredoxin</fullName>
        <ecNumber evidence="3">1.11.1.24</ecNumber>
    </recommendedName>
    <alternativeName>
        <fullName evidence="9">Thioredoxin peroxidase</fullName>
    </alternativeName>
</protein>
<accession>Q4JN63</accession>
<proteinExistence type="inferred from homology"/>
<evidence type="ECO:0000256" key="7">
    <source>
        <dbReference type="ARBA" id="ARBA00023157"/>
    </source>
</evidence>
<dbReference type="EC" id="1.11.1.24" evidence="3"/>
<evidence type="ECO:0000256" key="9">
    <source>
        <dbReference type="ARBA" id="ARBA00032824"/>
    </source>
</evidence>
<name>Q4JN63_9BACT</name>
<evidence type="ECO:0000256" key="2">
    <source>
        <dbReference type="ARBA" id="ARBA00011245"/>
    </source>
</evidence>
<keyword evidence="4" id="KW-0575">Peroxidase</keyword>
<dbReference type="GO" id="GO:0005737">
    <property type="term" value="C:cytoplasm"/>
    <property type="evidence" value="ECO:0007669"/>
    <property type="project" value="TreeGrafter"/>
</dbReference>
<dbReference type="GO" id="GO:0008379">
    <property type="term" value="F:thioredoxin peroxidase activity"/>
    <property type="evidence" value="ECO:0007669"/>
    <property type="project" value="TreeGrafter"/>
</dbReference>
<feature type="domain" description="Thioredoxin" evidence="13">
    <location>
        <begin position="4"/>
        <end position="156"/>
    </location>
</feature>
<evidence type="ECO:0000256" key="1">
    <source>
        <dbReference type="ARBA" id="ARBA00003330"/>
    </source>
</evidence>
<dbReference type="InterPro" id="IPR036249">
    <property type="entry name" value="Thioredoxin-like_sf"/>
</dbReference>
<dbReference type="InterPro" id="IPR024706">
    <property type="entry name" value="Peroxiredoxin_AhpC-typ"/>
</dbReference>
<comment type="similarity">
    <text evidence="10">Belongs to the peroxiredoxin family. BCP/PrxQ subfamily.</text>
</comment>
<dbReference type="SUPFAM" id="SSF52833">
    <property type="entry name" value="Thioredoxin-like"/>
    <property type="match status" value="1"/>
</dbReference>
<dbReference type="PROSITE" id="PS51352">
    <property type="entry name" value="THIOREDOXIN_2"/>
    <property type="match status" value="1"/>
</dbReference>
<dbReference type="PANTHER" id="PTHR42801:SF4">
    <property type="entry name" value="AHPC_TSA FAMILY PROTEIN"/>
    <property type="match status" value="1"/>
</dbReference>
<evidence type="ECO:0000256" key="11">
    <source>
        <dbReference type="ARBA" id="ARBA00049091"/>
    </source>
</evidence>
<keyword evidence="5" id="KW-0049">Antioxidant</keyword>
<sequence length="156" mass="18089">MANGKVNTKIKDMNIECTDLKKKKLYDFLDKRLVLYFYPKDMTPGCTTESIEFNENLSKIKKLKTNVVGVSRDKISSHEKFINKYNFKFPLISDTDEKLCKSLDVIKEKSLYGRKYMGVDRSTFIIDKTGKILHSWRGVKVKGHVDEVLAKLKELT</sequence>
<dbReference type="InterPro" id="IPR000866">
    <property type="entry name" value="AhpC/TSA"/>
</dbReference>